<keyword evidence="14" id="KW-1133">Transmembrane helix</keyword>
<dbReference type="Proteomes" id="UP000319257">
    <property type="component" value="Unassembled WGS sequence"/>
</dbReference>
<keyword evidence="10 14" id="KW-0472">Membrane</keyword>
<feature type="binding site" description="axial binding residue" evidence="12">
    <location>
        <position position="468"/>
    </location>
    <ligand>
        <name>heme</name>
        <dbReference type="ChEBI" id="CHEBI:30413"/>
    </ligand>
    <ligandPart>
        <name>Fe</name>
        <dbReference type="ChEBI" id="CHEBI:18248"/>
    </ligandPart>
</feature>
<dbReference type="InterPro" id="IPR036396">
    <property type="entry name" value="Cyt_P450_sf"/>
</dbReference>
<dbReference type="GO" id="GO:0005506">
    <property type="term" value="F:iron ion binding"/>
    <property type="evidence" value="ECO:0007669"/>
    <property type="project" value="InterPro"/>
</dbReference>
<keyword evidence="5 12" id="KW-0479">Metal-binding</keyword>
<dbReference type="InterPro" id="IPR002403">
    <property type="entry name" value="Cyt_P450_E_grp-IV"/>
</dbReference>
<dbReference type="PRINTS" id="PR00385">
    <property type="entry name" value="P450"/>
</dbReference>
<evidence type="ECO:0000256" key="10">
    <source>
        <dbReference type="ARBA" id="ARBA00023136"/>
    </source>
</evidence>
<evidence type="ECO:0000256" key="6">
    <source>
        <dbReference type="ARBA" id="ARBA00022824"/>
    </source>
</evidence>
<evidence type="ECO:0000256" key="11">
    <source>
        <dbReference type="ARBA" id="ARBA00029435"/>
    </source>
</evidence>
<keyword evidence="9 13" id="KW-0503">Monooxygenase</keyword>
<evidence type="ECO:0000256" key="14">
    <source>
        <dbReference type="SAM" id="Phobius"/>
    </source>
</evidence>
<dbReference type="GO" id="GO:0020037">
    <property type="term" value="F:heme binding"/>
    <property type="evidence" value="ECO:0007669"/>
    <property type="project" value="InterPro"/>
</dbReference>
<keyword evidence="8 12" id="KW-0408">Iron</keyword>
<evidence type="ECO:0000256" key="3">
    <source>
        <dbReference type="ARBA" id="ARBA00010617"/>
    </source>
</evidence>
<protein>
    <submittedName>
        <fullName evidence="15">Uncharacterized protein</fullName>
    </submittedName>
</protein>
<evidence type="ECO:0000256" key="8">
    <source>
        <dbReference type="ARBA" id="ARBA00023004"/>
    </source>
</evidence>
<name>A0A507BIN0_9PEZI</name>
<evidence type="ECO:0000256" key="7">
    <source>
        <dbReference type="ARBA" id="ARBA00023002"/>
    </source>
</evidence>
<dbReference type="STRING" id="1093900.A0A507BIN0"/>
<evidence type="ECO:0000256" key="9">
    <source>
        <dbReference type="ARBA" id="ARBA00023033"/>
    </source>
</evidence>
<accession>A0A507BIN0</accession>
<dbReference type="Pfam" id="PF00067">
    <property type="entry name" value="p450"/>
    <property type="match status" value="1"/>
</dbReference>
<keyword evidence="6" id="KW-0256">Endoplasmic reticulum</keyword>
<dbReference type="PANTHER" id="PTHR24304:SF2">
    <property type="entry name" value="24-HYDROXYCHOLESTEROL 7-ALPHA-HYDROXYLASE"/>
    <property type="match status" value="1"/>
</dbReference>
<dbReference type="PRINTS" id="PR00465">
    <property type="entry name" value="EP450IV"/>
</dbReference>
<dbReference type="InterPro" id="IPR050529">
    <property type="entry name" value="CYP450_sterol_14alpha_dmase"/>
</dbReference>
<dbReference type="GO" id="GO:0005789">
    <property type="term" value="C:endoplasmic reticulum membrane"/>
    <property type="evidence" value="ECO:0007669"/>
    <property type="project" value="UniProtKB-SubCell"/>
</dbReference>
<reference evidence="15 16" key="1">
    <citation type="submission" date="2019-06" db="EMBL/GenBank/DDBJ databases">
        <title>Draft genome sequence of the filamentous fungus Phialemoniopsis curvata isolated from diesel fuel.</title>
        <authorList>
            <person name="Varaljay V.A."/>
            <person name="Lyon W.J."/>
            <person name="Crouch A.L."/>
            <person name="Drake C.E."/>
            <person name="Hollomon J.M."/>
            <person name="Nadeau L.J."/>
            <person name="Nunn H.S."/>
            <person name="Stevenson B.S."/>
            <person name="Bojanowski C.L."/>
            <person name="Crookes-Goodson W.J."/>
        </authorList>
    </citation>
    <scope>NUCLEOTIDE SEQUENCE [LARGE SCALE GENOMIC DNA]</scope>
    <source>
        <strain evidence="15 16">D216</strain>
    </source>
</reference>
<keyword evidence="7 13" id="KW-0560">Oxidoreductase</keyword>
<dbReference type="SUPFAM" id="SSF48264">
    <property type="entry name" value="Cytochrome P450"/>
    <property type="match status" value="1"/>
</dbReference>
<evidence type="ECO:0000313" key="16">
    <source>
        <dbReference type="Proteomes" id="UP000319257"/>
    </source>
</evidence>
<feature type="transmembrane region" description="Helical" evidence="14">
    <location>
        <begin position="15"/>
        <end position="34"/>
    </location>
</feature>
<dbReference type="Gene3D" id="1.10.630.10">
    <property type="entry name" value="Cytochrome P450"/>
    <property type="match status" value="1"/>
</dbReference>
<proteinExistence type="inferred from homology"/>
<dbReference type="AlphaFoldDB" id="A0A507BIN0"/>
<dbReference type="PANTHER" id="PTHR24304">
    <property type="entry name" value="CYTOCHROME P450 FAMILY 7"/>
    <property type="match status" value="1"/>
</dbReference>
<keyword evidence="14" id="KW-0812">Transmembrane</keyword>
<dbReference type="GO" id="GO:0008398">
    <property type="term" value="F:sterol 14-demethylase activity"/>
    <property type="evidence" value="ECO:0007669"/>
    <property type="project" value="UniProtKB-ARBA"/>
</dbReference>
<comment type="caution">
    <text evidence="15">The sequence shown here is derived from an EMBL/GenBank/DDBJ whole genome shotgun (WGS) entry which is preliminary data.</text>
</comment>
<evidence type="ECO:0000256" key="13">
    <source>
        <dbReference type="RuleBase" id="RU000461"/>
    </source>
</evidence>
<dbReference type="FunFam" id="1.10.630.10:FF:000033">
    <property type="entry name" value="14-alpha sterol demethylase"/>
    <property type="match status" value="1"/>
</dbReference>
<dbReference type="OrthoDB" id="1055148at2759"/>
<dbReference type="CDD" id="cd11042">
    <property type="entry name" value="CYP51-like"/>
    <property type="match status" value="1"/>
</dbReference>
<keyword evidence="4 12" id="KW-0349">Heme</keyword>
<dbReference type="InterPro" id="IPR017972">
    <property type="entry name" value="Cyt_P450_CS"/>
</dbReference>
<dbReference type="EMBL" id="SKBQ01000017">
    <property type="protein sequence ID" value="TPX16518.1"/>
    <property type="molecule type" value="Genomic_DNA"/>
</dbReference>
<evidence type="ECO:0000256" key="2">
    <source>
        <dbReference type="ARBA" id="ARBA00004389"/>
    </source>
</evidence>
<comment type="pathway">
    <text evidence="11">Steroid metabolism; ergosterol biosynthesis.</text>
</comment>
<gene>
    <name evidence="15" type="ORF">E0L32_003812</name>
</gene>
<dbReference type="RefSeq" id="XP_030998229.1">
    <property type="nucleotide sequence ID" value="XM_031138153.1"/>
</dbReference>
<comment type="cofactor">
    <cofactor evidence="1 12">
        <name>heme</name>
        <dbReference type="ChEBI" id="CHEBI:30413"/>
    </cofactor>
</comment>
<comment type="subcellular location">
    <subcellularLocation>
        <location evidence="2">Endoplasmic reticulum membrane</location>
        <topology evidence="2">Single-pass membrane protein</topology>
    </subcellularLocation>
</comment>
<evidence type="ECO:0000256" key="4">
    <source>
        <dbReference type="ARBA" id="ARBA00022617"/>
    </source>
</evidence>
<keyword evidence="16" id="KW-1185">Reference proteome</keyword>
<dbReference type="GeneID" id="41971259"/>
<organism evidence="15 16">
    <name type="scientific">Thyridium curvatum</name>
    <dbReference type="NCBI Taxonomy" id="1093900"/>
    <lineage>
        <taxon>Eukaryota</taxon>
        <taxon>Fungi</taxon>
        <taxon>Dikarya</taxon>
        <taxon>Ascomycota</taxon>
        <taxon>Pezizomycotina</taxon>
        <taxon>Sordariomycetes</taxon>
        <taxon>Sordariomycetidae</taxon>
        <taxon>Thyridiales</taxon>
        <taxon>Thyridiaceae</taxon>
        <taxon>Thyridium</taxon>
    </lineage>
</organism>
<dbReference type="InParanoid" id="A0A507BIN0"/>
<dbReference type="PROSITE" id="PS00086">
    <property type="entry name" value="CYTOCHROME_P450"/>
    <property type="match status" value="1"/>
</dbReference>
<sequence>MASLYGAYRSLPLSASIPLTIALIIAFAIAQNVVSQLWFPDRKRPPVVFHVFPWIGSTVQYGMDPYKFFAECRAKHGDCFTFILLGTPHTVYLGAKGNNFILNGKHSDLNAEDIYGKLTTPVFGNGVIYDCPNEKLMDQKRLVKEAFTTKALRSYIPKFVKEVEDYVRTSPNFKGQSGTCNITEALAEITIYTATVSLQGNEVRSKFDDTFATLYRHLDDGFQPINFVAPWLPLPQNRRRDRARQVMEDLYIDIIRRRRHRANAGDQQQHDEEEESDMIAALMDGQYKDGTTLSDLHVARLMIAMLMAGQHNTAASGAWVLLNLAHRPELVEELWQEQLAVLGPGAELTLEGLESLALNKQVMKETLRLHSPIHSILRAVTAPMPVPGTDWAVPRGHVVLASPGFMARSEEVFPRPMVWDPHRWDGGAGEEDKEEGEVTGPTVNYGFGVMSKSVTSPYLPFGAGRHRCVGEKFAYVQLGATLATLVRLLKMEQVDPEADVPATDYSVCSFLLSIQYLFAPFERALANERCSHTVDVLEADEPCFDQVASPVKEKWVFLVRLR</sequence>
<evidence type="ECO:0000256" key="5">
    <source>
        <dbReference type="ARBA" id="ARBA00022723"/>
    </source>
</evidence>
<evidence type="ECO:0000256" key="12">
    <source>
        <dbReference type="PIRSR" id="PIRSR602403-1"/>
    </source>
</evidence>
<dbReference type="InterPro" id="IPR001128">
    <property type="entry name" value="Cyt_P450"/>
</dbReference>
<comment type="similarity">
    <text evidence="3 13">Belongs to the cytochrome P450 family.</text>
</comment>
<evidence type="ECO:0000313" key="15">
    <source>
        <dbReference type="EMBL" id="TPX16518.1"/>
    </source>
</evidence>
<evidence type="ECO:0000256" key="1">
    <source>
        <dbReference type="ARBA" id="ARBA00001971"/>
    </source>
</evidence>